<feature type="region of interest" description="Disordered" evidence="3">
    <location>
        <begin position="461"/>
        <end position="525"/>
    </location>
</feature>
<feature type="compositionally biased region" description="Basic and acidic residues" evidence="3">
    <location>
        <begin position="379"/>
        <end position="393"/>
    </location>
</feature>
<dbReference type="InterPro" id="IPR053015">
    <property type="entry name" value="PH_domain-containing_M2"/>
</dbReference>
<dbReference type="GO" id="GO:0010008">
    <property type="term" value="C:endosome membrane"/>
    <property type="evidence" value="ECO:0000318"/>
    <property type="project" value="GO_Central"/>
</dbReference>
<proteinExistence type="predicted"/>
<feature type="compositionally biased region" description="Basic and acidic residues" evidence="3">
    <location>
        <begin position="282"/>
        <end position="300"/>
    </location>
</feature>
<dbReference type="Pfam" id="PF02759">
    <property type="entry name" value="RUN"/>
    <property type="match status" value="1"/>
</dbReference>
<dbReference type="KEGG" id="bfo:118430521"/>
<dbReference type="Gene3D" id="1.20.58.900">
    <property type="match status" value="1"/>
</dbReference>
<comment type="subcellular location">
    <subcellularLocation>
        <location evidence="1">Cytoplasm</location>
    </subcellularLocation>
</comment>
<dbReference type="PANTHER" id="PTHR46556:SF1">
    <property type="entry name" value="PLECKSTRIN HOMOLOGY DOMAIN-CONTAINING FAMILY M MEMBER 2"/>
    <property type="match status" value="1"/>
</dbReference>
<dbReference type="InterPro" id="IPR047327">
    <property type="entry name" value="RUN_PLEKHM2"/>
</dbReference>
<dbReference type="GO" id="GO:0019894">
    <property type="term" value="F:kinesin binding"/>
    <property type="evidence" value="ECO:0000318"/>
    <property type="project" value="GO_Central"/>
</dbReference>
<dbReference type="GeneID" id="118430521"/>
<evidence type="ECO:0000259" key="4">
    <source>
        <dbReference type="PROSITE" id="PS50826"/>
    </source>
</evidence>
<feature type="compositionally biased region" description="Polar residues" evidence="3">
    <location>
        <begin position="559"/>
        <end position="575"/>
    </location>
</feature>
<feature type="compositionally biased region" description="Basic residues" evidence="3">
    <location>
        <begin position="326"/>
        <end position="338"/>
    </location>
</feature>
<dbReference type="PANTHER" id="PTHR46556">
    <property type="entry name" value="PLECKSTRIN HOMOLOGY DOMAIN-CONTAINING FAMILY M MEMBER 2"/>
    <property type="match status" value="1"/>
</dbReference>
<feature type="compositionally biased region" description="Low complexity" evidence="3">
    <location>
        <begin position="461"/>
        <end position="471"/>
    </location>
</feature>
<dbReference type="InterPro" id="IPR037213">
    <property type="entry name" value="Run_dom_sf"/>
</dbReference>
<evidence type="ECO:0000313" key="6">
    <source>
        <dbReference type="RefSeq" id="XP_035697325.1"/>
    </source>
</evidence>
<dbReference type="GO" id="GO:0032880">
    <property type="term" value="P:regulation of protein localization"/>
    <property type="evidence" value="ECO:0000318"/>
    <property type="project" value="GO_Central"/>
</dbReference>
<dbReference type="AlphaFoldDB" id="A0A9J7NBU3"/>
<protein>
    <submittedName>
        <fullName evidence="6">Pleckstrin homology domain-containing family M member 2-like isoform X1</fullName>
    </submittedName>
    <submittedName>
        <fullName evidence="7">Pleckstrin homology domain-containing family M member 2-like isoform X2</fullName>
    </submittedName>
</protein>
<feature type="region of interest" description="Disordered" evidence="3">
    <location>
        <begin position="278"/>
        <end position="441"/>
    </location>
</feature>
<name>A0A9J7NBU3_BRAFL</name>
<evidence type="ECO:0000313" key="5">
    <source>
        <dbReference type="Proteomes" id="UP000001554"/>
    </source>
</evidence>
<evidence type="ECO:0000256" key="1">
    <source>
        <dbReference type="ARBA" id="ARBA00004496"/>
    </source>
</evidence>
<evidence type="ECO:0000313" key="7">
    <source>
        <dbReference type="RefSeq" id="XP_035697326.1"/>
    </source>
</evidence>
<dbReference type="InterPro" id="IPR004012">
    <property type="entry name" value="Run_dom"/>
</dbReference>
<feature type="compositionally biased region" description="Basic and acidic residues" evidence="3">
    <location>
        <begin position="606"/>
        <end position="636"/>
    </location>
</feature>
<keyword evidence="2" id="KW-0963">Cytoplasm</keyword>
<feature type="compositionally biased region" description="Low complexity" evidence="3">
    <location>
        <begin position="346"/>
        <end position="364"/>
    </location>
</feature>
<dbReference type="RefSeq" id="XP_035697325.1">
    <property type="nucleotide sequence ID" value="XM_035841432.1"/>
</dbReference>
<reference evidence="6 7" key="2">
    <citation type="submission" date="2025-04" db="UniProtKB">
        <authorList>
            <consortium name="RefSeq"/>
        </authorList>
    </citation>
    <scope>IDENTIFICATION</scope>
    <source>
        <strain evidence="6 7">S238N-H82</strain>
        <tissue evidence="6 7">Testes</tissue>
    </source>
</reference>
<feature type="compositionally biased region" description="Gly residues" evidence="3">
    <location>
        <begin position="415"/>
        <end position="435"/>
    </location>
</feature>
<keyword evidence="5" id="KW-1185">Reference proteome</keyword>
<feature type="region of interest" description="Disordered" evidence="3">
    <location>
        <begin position="545"/>
        <end position="657"/>
    </location>
</feature>
<sequence length="874" mass="96459">MTQNSRNHHGRPGSENFSSALNFFDSCEKTATMERLKLKDRILDNIARAVKGIQDLQACKGDPETASPLTNQDREIQALCEHLDHAFLHGLRNVTKGYWVVVPHFTRKDAIKQIQEMGNVTTDLGRGRAWLYLALNENALESYLRVFQENVELVKKYYVRHALLRDEQRLLVMTTLASGLEYLKFELDVDVPYLDLTSSLPLSRDERYSEYDEDRISQQSLDAVSTTSSVSGYTTGSGYTLGSGFTTPGSDNAVCVRSEFVDIEYVAPGATVEGALSNGPIVKEKTPEKAQRPDSLERTFRISRISDPGATPKASADPGGLEVIRKKTKKGSKKKKAVAKQQDATPSPSGSASEESSRASSSSGVDVRNSGEGQSVTINERRNERLDGAKTEATELNAGTNEASREVANPAGQGENRGGQGQSQGGVGAEGGAQGGHPPQQNVQAQAAGLVNDLELLLTNNNEDLNSNPTNCTDQTCHAHTYGLPPPNPPADAAARGNEQNNIQDDDVDLQGNFSDSPPVFPSFANDVANEVPLSEEIAEAERLRRQQYDSDEEEDSVTLGSSYQSDAGSYSGSENMEHRTALGKDGSPGGSQGAPPPQRPARLNPFDRDSPRRGRGAEDGDRQKERGWEEKNGDSEEKEEEENLVMKRTTPDSHDADIKVDNNTLLYLMLEVFKEEGEQFSKMFRLSTGHMEGDLRSVYILITDFCMYLLRKGSGDQQFECEDSIRHNDLDYISISLNHQYVQIVCTNRRKQFWVDSGDELLTRMFVTHLHAAMSTGFRIEPFPAVLTDATTQKIALRKWAAKEAKCNTSDIDLLLYTLVHWWDPQDFARTPSDSGQPSSLRDGITKDGVLLYKAATGYLRGTTWKSGFFLLR</sequence>
<dbReference type="Pfam" id="PF23142">
    <property type="entry name" value="PH_PLEKHM2"/>
    <property type="match status" value="1"/>
</dbReference>
<reference evidence="5" key="1">
    <citation type="journal article" date="2020" name="Nat. Ecol. Evol.">
        <title>Deeply conserved synteny resolves early events in vertebrate evolution.</title>
        <authorList>
            <person name="Simakov O."/>
            <person name="Marletaz F."/>
            <person name="Yue J.X."/>
            <person name="O'Connell B."/>
            <person name="Jenkins J."/>
            <person name="Brandt A."/>
            <person name="Calef R."/>
            <person name="Tung C.H."/>
            <person name="Huang T.K."/>
            <person name="Schmutz J."/>
            <person name="Satoh N."/>
            <person name="Yu J.K."/>
            <person name="Putnam N.H."/>
            <person name="Green R.E."/>
            <person name="Rokhsar D.S."/>
        </authorList>
    </citation>
    <scope>NUCLEOTIDE SEQUENCE [LARGE SCALE GENOMIC DNA]</scope>
    <source>
        <strain evidence="5">S238N-H82</strain>
    </source>
</reference>
<dbReference type="SUPFAM" id="SSF140741">
    <property type="entry name" value="RUN domain-like"/>
    <property type="match status" value="1"/>
</dbReference>
<accession>A0A9J7NBU3</accession>
<gene>
    <name evidence="6 7" type="primary">LOC118430521</name>
</gene>
<dbReference type="GO" id="GO:0007030">
    <property type="term" value="P:Golgi organization"/>
    <property type="evidence" value="ECO:0000318"/>
    <property type="project" value="GO_Central"/>
</dbReference>
<evidence type="ECO:0000256" key="2">
    <source>
        <dbReference type="ARBA" id="ARBA00022490"/>
    </source>
</evidence>
<dbReference type="CDD" id="cd17680">
    <property type="entry name" value="RUN_PLEKHM2"/>
    <property type="match status" value="1"/>
</dbReference>
<dbReference type="OMA" id="LCDTAVH"/>
<evidence type="ECO:0000256" key="3">
    <source>
        <dbReference type="SAM" id="MobiDB-lite"/>
    </source>
</evidence>
<dbReference type="InterPro" id="IPR057288">
    <property type="entry name" value="PH_PLEKHM2"/>
</dbReference>
<dbReference type="SMART" id="SM00593">
    <property type="entry name" value="RUN"/>
    <property type="match status" value="1"/>
</dbReference>
<dbReference type="FunFam" id="1.20.58.900:FF:000004">
    <property type="entry name" value="pleckstrin homology domain-containing family M member 2 isoform X2"/>
    <property type="match status" value="1"/>
</dbReference>
<dbReference type="RefSeq" id="XP_035697326.1">
    <property type="nucleotide sequence ID" value="XM_035841433.1"/>
</dbReference>
<organism evidence="5 6">
    <name type="scientific">Branchiostoma floridae</name>
    <name type="common">Florida lancelet</name>
    <name type="synonym">Amphioxus</name>
    <dbReference type="NCBI Taxonomy" id="7739"/>
    <lineage>
        <taxon>Eukaryota</taxon>
        <taxon>Metazoa</taxon>
        <taxon>Chordata</taxon>
        <taxon>Cephalochordata</taxon>
        <taxon>Leptocardii</taxon>
        <taxon>Amphioxiformes</taxon>
        <taxon>Branchiostomatidae</taxon>
        <taxon>Branchiostoma</taxon>
    </lineage>
</organism>
<dbReference type="PROSITE" id="PS50826">
    <property type="entry name" value="RUN"/>
    <property type="match status" value="1"/>
</dbReference>
<dbReference type="Proteomes" id="UP000001554">
    <property type="component" value="Chromosome 14"/>
</dbReference>
<dbReference type="GO" id="GO:0032418">
    <property type="term" value="P:lysosome localization"/>
    <property type="evidence" value="ECO:0000318"/>
    <property type="project" value="GO_Central"/>
</dbReference>
<dbReference type="OrthoDB" id="9983817at2759"/>
<feature type="domain" description="RUN" evidence="4">
    <location>
        <begin position="70"/>
        <end position="192"/>
    </location>
</feature>